<evidence type="ECO:0000256" key="3">
    <source>
        <dbReference type="ARBA" id="ARBA00022679"/>
    </source>
</evidence>
<protein>
    <recommendedName>
        <fullName evidence="1">D-inositol 3-phosphate glycosyltransferase</fullName>
    </recommendedName>
</protein>
<evidence type="ECO:0000313" key="6">
    <source>
        <dbReference type="Proteomes" id="UP000464597"/>
    </source>
</evidence>
<keyword evidence="6" id="KW-1185">Reference proteome</keyword>
<dbReference type="RefSeq" id="WP_159423167.1">
    <property type="nucleotide sequence ID" value="NZ_CP047180.1"/>
</dbReference>
<sequence length="370" mass="40285">MVFSARRAPGRARSAGRPAVVHIAESFGGGVAAAIHDYVRNLPDAEHHLLYCPRVDAPLAPSDLEGFAGVTALPSGFRQRLKAIRRDVELIDPEVVHAHSSFGGAYARLALRSSASRPIVYTPHCYSFERGDLSASRRTAYWFIERVLSFNTAVYAGCSSREVRLSHWRGSAAAAELLPNVPPHDLPARRAPRSSDGPLRVVAAGRFGPQKDPAFFAAAIQQLKDDGREVDAVWIGGGDGPYADLLVAAGVRITGWLGREGALRELAEADVYVHVAKWEGFPIALLESDALGIPTVVRDIPAFEDVDVPLRIAEPRELSQLWDQLLDASFRTDLVRRLDAVLAGYVDERQQDALRRVYGIAALSREGEAA</sequence>
<reference evidence="6" key="1">
    <citation type="submission" date="2019-12" db="EMBL/GenBank/DDBJ databases">
        <title>Complete and draft genome sequences of new strains and members of some known species of the genus Rathayibacter isolated from plants.</title>
        <authorList>
            <person name="Tarlachkov S.V."/>
            <person name="Starodumova I.P."/>
            <person name="Dorofeeva L.V."/>
            <person name="Prisyazhnaya N.V."/>
            <person name="Leyn S."/>
            <person name="Zlamal J."/>
            <person name="Elan M."/>
            <person name="Osterman A.L."/>
            <person name="Nadler S."/>
            <person name="Subbotin S.A."/>
            <person name="Evtushenko L.I."/>
        </authorList>
    </citation>
    <scope>NUCLEOTIDE SEQUENCE [LARGE SCALE GENOMIC DNA]</scope>
    <source>
        <strain evidence="6">VKM Ac-2802</strain>
    </source>
</reference>
<evidence type="ECO:0000256" key="2">
    <source>
        <dbReference type="ARBA" id="ARBA00022676"/>
    </source>
</evidence>
<keyword evidence="3" id="KW-0808">Transferase</keyword>
<organism evidence="5 6">
    <name type="scientific">Rathayibacter festucae</name>
    <dbReference type="NCBI Taxonomy" id="110937"/>
    <lineage>
        <taxon>Bacteria</taxon>
        <taxon>Bacillati</taxon>
        <taxon>Actinomycetota</taxon>
        <taxon>Actinomycetes</taxon>
        <taxon>Micrococcales</taxon>
        <taxon>Microbacteriaceae</taxon>
        <taxon>Rathayibacter</taxon>
    </lineage>
</organism>
<dbReference type="InterPro" id="IPR050194">
    <property type="entry name" value="Glycosyltransferase_grp1"/>
</dbReference>
<proteinExistence type="predicted"/>
<dbReference type="SUPFAM" id="SSF53756">
    <property type="entry name" value="UDP-Glycosyltransferase/glycogen phosphorylase"/>
    <property type="match status" value="1"/>
</dbReference>
<keyword evidence="2" id="KW-0328">Glycosyltransferase</keyword>
<dbReference type="InterPro" id="IPR028098">
    <property type="entry name" value="Glyco_trans_4-like_N"/>
</dbReference>
<evidence type="ECO:0000256" key="1">
    <source>
        <dbReference type="ARBA" id="ARBA00021292"/>
    </source>
</evidence>
<feature type="domain" description="Glycosyltransferase subfamily 4-like N-terminal" evidence="4">
    <location>
        <begin position="29"/>
        <end position="180"/>
    </location>
</feature>
<dbReference type="Proteomes" id="UP000464597">
    <property type="component" value="Chromosome"/>
</dbReference>
<evidence type="ECO:0000259" key="4">
    <source>
        <dbReference type="Pfam" id="PF13579"/>
    </source>
</evidence>
<dbReference type="Pfam" id="PF13579">
    <property type="entry name" value="Glyco_trans_4_4"/>
    <property type="match status" value="1"/>
</dbReference>
<dbReference type="PANTHER" id="PTHR45947:SF3">
    <property type="entry name" value="SULFOQUINOVOSYL TRANSFERASE SQD2"/>
    <property type="match status" value="1"/>
</dbReference>
<gene>
    <name evidence="5" type="ORF">GSU69_12465</name>
</gene>
<dbReference type="Gene3D" id="3.40.50.2000">
    <property type="entry name" value="Glycogen Phosphorylase B"/>
    <property type="match status" value="2"/>
</dbReference>
<accession>A0ABX6H0U4</accession>
<dbReference type="EMBL" id="CP047180">
    <property type="protein sequence ID" value="QHC63413.1"/>
    <property type="molecule type" value="Genomic_DNA"/>
</dbReference>
<evidence type="ECO:0000313" key="5">
    <source>
        <dbReference type="EMBL" id="QHC63413.1"/>
    </source>
</evidence>
<dbReference type="PANTHER" id="PTHR45947">
    <property type="entry name" value="SULFOQUINOVOSYL TRANSFERASE SQD2"/>
    <property type="match status" value="1"/>
</dbReference>
<name>A0ABX6H0U4_9MICO</name>
<dbReference type="Pfam" id="PF13692">
    <property type="entry name" value="Glyco_trans_1_4"/>
    <property type="match status" value="1"/>
</dbReference>